<dbReference type="EMBL" id="UFQT01000775">
    <property type="protein sequence ID" value="SSX27137.1"/>
    <property type="molecule type" value="Genomic_DNA"/>
</dbReference>
<accession>A0A336MFL8</accession>
<organism evidence="2">
    <name type="scientific">Culicoides sonorensis</name>
    <name type="common">Biting midge</name>
    <dbReference type="NCBI Taxonomy" id="179676"/>
    <lineage>
        <taxon>Eukaryota</taxon>
        <taxon>Metazoa</taxon>
        <taxon>Ecdysozoa</taxon>
        <taxon>Arthropoda</taxon>
        <taxon>Hexapoda</taxon>
        <taxon>Insecta</taxon>
        <taxon>Pterygota</taxon>
        <taxon>Neoptera</taxon>
        <taxon>Endopterygota</taxon>
        <taxon>Diptera</taxon>
        <taxon>Nematocera</taxon>
        <taxon>Chironomoidea</taxon>
        <taxon>Ceratopogonidae</taxon>
        <taxon>Ceratopogoninae</taxon>
        <taxon>Culicoides</taxon>
        <taxon>Monoculicoides</taxon>
    </lineage>
</organism>
<feature type="region of interest" description="Disordered" evidence="1">
    <location>
        <begin position="1"/>
        <end position="22"/>
    </location>
</feature>
<dbReference type="VEuPathDB" id="VectorBase:CSON014203"/>
<sequence>MNNQSVHRHDIGTNCNSRPVSPVPVYDEYITPGGVSVIRSLTSNERVNVRKDNEEKDFSGSTIIQIYNSKESTPVRMRRRSDSGHRRQSVPKLWSKNNFQSSADMDRHLISDPSLTSLDTDLRRPNHLTTTDNSTDYLNDIYSPVSDSVTTTGGHRNHFYYHQNMMKPNLTSNMDTIVLSPGAIFNKSSSSPSGLMQRASTHFSDSTKTILIPLSKVSDEFMYSLEHVL</sequence>
<reference evidence="2" key="1">
    <citation type="submission" date="2018-07" db="EMBL/GenBank/DDBJ databases">
        <authorList>
            <person name="Quirk P.G."/>
            <person name="Krulwich T.A."/>
        </authorList>
    </citation>
    <scope>NUCLEOTIDE SEQUENCE</scope>
</reference>
<evidence type="ECO:0000313" key="2">
    <source>
        <dbReference type="EMBL" id="SSX27137.1"/>
    </source>
</evidence>
<name>A0A336MFL8_CULSO</name>
<evidence type="ECO:0000256" key="1">
    <source>
        <dbReference type="SAM" id="MobiDB-lite"/>
    </source>
</evidence>
<proteinExistence type="predicted"/>
<dbReference type="AlphaFoldDB" id="A0A336MFL8"/>
<gene>
    <name evidence="2" type="primary">CSON014203</name>
</gene>
<feature type="region of interest" description="Disordered" evidence="1">
    <location>
        <begin position="69"/>
        <end position="97"/>
    </location>
</feature>
<protein>
    <submittedName>
        <fullName evidence="2">CSON014203 protein</fullName>
    </submittedName>
</protein>